<protein>
    <submittedName>
        <fullName evidence="3">Uncharacterized protein</fullName>
    </submittedName>
</protein>
<name>A0A5J4RIL4_9ZZZZ</name>
<sequence length="156" mass="18341">MDLLANVCSILGLIVSIVTIILVGSINKNIKTVEKKVLFNTRSEDHIFDLRKLKDEYSNSLRNWEDYISIKSVLKRINTKSNLLLKIIPHELRKDCNSLIIKTNQQYRTLAKREGKWYNFYKKPVSQKELLWETYDSIDAFINKIDSYKSDKDIVK</sequence>
<comment type="caution">
    <text evidence="3">The sequence shown here is derived from an EMBL/GenBank/DDBJ whole genome shotgun (WGS) entry which is preliminary data.</text>
</comment>
<dbReference type="AlphaFoldDB" id="A0A5J4RIL4"/>
<proteinExistence type="predicted"/>
<evidence type="ECO:0000256" key="1">
    <source>
        <dbReference type="SAM" id="Phobius"/>
    </source>
</evidence>
<keyword evidence="1" id="KW-0812">Transmembrane</keyword>
<keyword evidence="1" id="KW-0472">Membrane</keyword>
<reference evidence="3" key="1">
    <citation type="submission" date="2019-03" db="EMBL/GenBank/DDBJ databases">
        <title>Single cell metagenomics reveals metabolic interactions within the superorganism composed of flagellate Streblomastix strix and complex community of Bacteroidetes bacteria on its surface.</title>
        <authorList>
            <person name="Treitli S.C."/>
            <person name="Kolisko M."/>
            <person name="Husnik F."/>
            <person name="Keeling P."/>
            <person name="Hampl V."/>
        </authorList>
    </citation>
    <scope>NUCLEOTIDE SEQUENCE</scope>
    <source>
        <strain evidence="3">STM</strain>
    </source>
</reference>
<organism evidence="3">
    <name type="scientific">termite gut metagenome</name>
    <dbReference type="NCBI Taxonomy" id="433724"/>
    <lineage>
        <taxon>unclassified sequences</taxon>
        <taxon>metagenomes</taxon>
        <taxon>organismal metagenomes</taxon>
    </lineage>
</organism>
<evidence type="ECO:0000313" key="2">
    <source>
        <dbReference type="EMBL" id="KAA6333363.1"/>
    </source>
</evidence>
<dbReference type="EMBL" id="SNRY01001122">
    <property type="protein sequence ID" value="KAA6333374.1"/>
    <property type="molecule type" value="Genomic_DNA"/>
</dbReference>
<gene>
    <name evidence="2" type="ORF">EZS27_018202</name>
    <name evidence="3" type="ORF">EZS27_018213</name>
</gene>
<dbReference type="EMBL" id="SNRY01001122">
    <property type="protein sequence ID" value="KAA6333363.1"/>
    <property type="molecule type" value="Genomic_DNA"/>
</dbReference>
<feature type="transmembrane region" description="Helical" evidence="1">
    <location>
        <begin position="6"/>
        <end position="26"/>
    </location>
</feature>
<evidence type="ECO:0000313" key="3">
    <source>
        <dbReference type="EMBL" id="KAA6333374.1"/>
    </source>
</evidence>
<accession>A0A5J4RIL4</accession>
<keyword evidence="1" id="KW-1133">Transmembrane helix</keyword>